<protein>
    <submittedName>
        <fullName evidence="2">Uncharacterized protein</fullName>
    </submittedName>
</protein>
<dbReference type="AlphaFoldDB" id="A0A1X2I3A5"/>
<feature type="region of interest" description="Disordered" evidence="1">
    <location>
        <begin position="1"/>
        <end position="146"/>
    </location>
</feature>
<feature type="compositionally biased region" description="Polar residues" evidence="1">
    <location>
        <begin position="7"/>
        <end position="31"/>
    </location>
</feature>
<evidence type="ECO:0000313" key="3">
    <source>
        <dbReference type="Proteomes" id="UP000193560"/>
    </source>
</evidence>
<comment type="caution">
    <text evidence="2">The sequence shown here is derived from an EMBL/GenBank/DDBJ whole genome shotgun (WGS) entry which is preliminary data.</text>
</comment>
<evidence type="ECO:0000313" key="2">
    <source>
        <dbReference type="EMBL" id="ORZ08419.1"/>
    </source>
</evidence>
<feature type="compositionally biased region" description="Low complexity" evidence="1">
    <location>
        <begin position="61"/>
        <end position="70"/>
    </location>
</feature>
<sequence>MLREKSNNTPLTTWLKQHSQTPPATHNNENAMTEDEQLQQALKQSREDYRAQQKLEYDLLSKSTPSTSTSKPPPIEDDDDQWFQTISPRRVKREKKLSLKRHTSKRQRSKANDTQTQSPTTKSKSSTTEEITQEQQQQQQQQQNHPSVGLPLEALAVAEKSDVSEPLGRIKGEDDSWEICQDLEPKQEGNDDWEIQDSQTLETKEEDPWEIDDTNQQDDVPITSNTPATRPSTNTTSSKATATDVTQQDDDLKQYVSAIKNRNTKTPMQLSTPAPATCHLKRPATQLDDVFNVFRTGEKTQRPHKVNYVDAATDSSYHTSSVYQTSFDRHGTLTTDAVDNVEHHRPTPTRTTGKSLDTSTAFVDGRTPSGVSISVTSVDLFEQQQQQKQHDSDPWDNDSDCSSIIDLCMEGGSGEKTDYLATSTDDISSSGQATSVTNNNNVLDSFYDDIGADVDLYNNKNNNARTKCNDSSSIFYNDMDDWQITPDDDDVDDDTTFIENSGVGSSTTTTMTGQHLILPQSEGNNTVGESSNQVTNNNINDAYEMNDGDDECLSPLEGFTSLLEQSHTDADYRPYFDQLTASSHPPSSSFPSSSRRPAESSRRSSNSRSKGKARSNFRRRGNGRGRSGGWRKK</sequence>
<name>A0A1X2I3A5_9FUNG</name>
<evidence type="ECO:0000256" key="1">
    <source>
        <dbReference type="SAM" id="MobiDB-lite"/>
    </source>
</evidence>
<feature type="compositionally biased region" description="Basic and acidic residues" evidence="1">
    <location>
        <begin position="44"/>
        <end position="59"/>
    </location>
</feature>
<feature type="compositionally biased region" description="Basic residues" evidence="1">
    <location>
        <begin position="609"/>
        <end position="633"/>
    </location>
</feature>
<feature type="compositionally biased region" description="Acidic residues" evidence="1">
    <location>
        <begin position="204"/>
        <end position="216"/>
    </location>
</feature>
<feature type="compositionally biased region" description="Low complexity" evidence="1">
    <location>
        <begin position="582"/>
        <end position="595"/>
    </location>
</feature>
<feature type="compositionally biased region" description="Low complexity" evidence="1">
    <location>
        <begin position="232"/>
        <end position="246"/>
    </location>
</feature>
<proteinExistence type="predicted"/>
<dbReference type="InterPro" id="IPR003903">
    <property type="entry name" value="UIM_dom"/>
</dbReference>
<feature type="compositionally biased region" description="Polar residues" evidence="1">
    <location>
        <begin position="521"/>
        <end position="540"/>
    </location>
</feature>
<feature type="compositionally biased region" description="Polar residues" evidence="1">
    <location>
        <begin position="348"/>
        <end position="361"/>
    </location>
</feature>
<reference evidence="2 3" key="1">
    <citation type="submission" date="2016-07" db="EMBL/GenBank/DDBJ databases">
        <title>Pervasive Adenine N6-methylation of Active Genes in Fungi.</title>
        <authorList>
            <consortium name="DOE Joint Genome Institute"/>
            <person name="Mondo S.J."/>
            <person name="Dannebaum R.O."/>
            <person name="Kuo R.C."/>
            <person name="Labutti K."/>
            <person name="Haridas S."/>
            <person name="Kuo A."/>
            <person name="Salamov A."/>
            <person name="Ahrendt S.R."/>
            <person name="Lipzen A."/>
            <person name="Sullivan W."/>
            <person name="Andreopoulos W.B."/>
            <person name="Clum A."/>
            <person name="Lindquist E."/>
            <person name="Daum C."/>
            <person name="Ramamoorthy G.K."/>
            <person name="Gryganskyi A."/>
            <person name="Culley D."/>
            <person name="Magnuson J.K."/>
            <person name="James T.Y."/>
            <person name="O'Malley M.A."/>
            <person name="Stajich J.E."/>
            <person name="Spatafora J.W."/>
            <person name="Visel A."/>
            <person name="Grigoriev I.V."/>
        </authorList>
    </citation>
    <scope>NUCLEOTIDE SEQUENCE [LARGE SCALE GENOMIC DNA]</scope>
    <source>
        <strain evidence="2 3">NRRL 1336</strain>
    </source>
</reference>
<feature type="compositionally biased region" description="Basic residues" evidence="1">
    <location>
        <begin position="89"/>
        <end position="109"/>
    </location>
</feature>
<feature type="region of interest" description="Disordered" evidence="1">
    <location>
        <begin position="577"/>
        <end position="633"/>
    </location>
</feature>
<feature type="compositionally biased region" description="Polar residues" evidence="1">
    <location>
        <begin position="222"/>
        <end position="231"/>
    </location>
</feature>
<keyword evidence="3" id="KW-1185">Reference proteome</keyword>
<dbReference type="PROSITE" id="PS50330">
    <property type="entry name" value="UIM"/>
    <property type="match status" value="1"/>
</dbReference>
<feature type="region of interest" description="Disordered" evidence="1">
    <location>
        <begin position="342"/>
        <end position="368"/>
    </location>
</feature>
<dbReference type="OrthoDB" id="2279290at2759"/>
<feature type="region of interest" description="Disordered" evidence="1">
    <location>
        <begin position="201"/>
        <end position="249"/>
    </location>
</feature>
<accession>A0A1X2I3A5</accession>
<gene>
    <name evidence="2" type="ORF">BCR42DRAFT_495520</name>
</gene>
<dbReference type="Proteomes" id="UP000193560">
    <property type="component" value="Unassembled WGS sequence"/>
</dbReference>
<feature type="region of interest" description="Disordered" evidence="1">
    <location>
        <begin position="519"/>
        <end position="551"/>
    </location>
</feature>
<dbReference type="EMBL" id="MCGE01000031">
    <property type="protein sequence ID" value="ORZ08419.1"/>
    <property type="molecule type" value="Genomic_DNA"/>
</dbReference>
<organism evidence="2 3">
    <name type="scientific">Absidia repens</name>
    <dbReference type="NCBI Taxonomy" id="90262"/>
    <lineage>
        <taxon>Eukaryota</taxon>
        <taxon>Fungi</taxon>
        <taxon>Fungi incertae sedis</taxon>
        <taxon>Mucoromycota</taxon>
        <taxon>Mucoromycotina</taxon>
        <taxon>Mucoromycetes</taxon>
        <taxon>Mucorales</taxon>
        <taxon>Cunninghamellaceae</taxon>
        <taxon>Absidia</taxon>
    </lineage>
</organism>
<feature type="compositionally biased region" description="Low complexity" evidence="1">
    <location>
        <begin position="114"/>
        <end position="143"/>
    </location>
</feature>